<evidence type="ECO:0000313" key="1">
    <source>
        <dbReference type="EMBL" id="GGF39203.1"/>
    </source>
</evidence>
<protein>
    <recommendedName>
        <fullName evidence="3">Phytanoyl-CoA dioxygenase</fullName>
    </recommendedName>
</protein>
<accession>A0ABQ1V5A7</accession>
<dbReference type="Gene3D" id="2.60.120.620">
    <property type="entry name" value="q2cbj1_9rhob like domain"/>
    <property type="match status" value="1"/>
</dbReference>
<dbReference type="EMBL" id="BMIU01000015">
    <property type="protein sequence ID" value="GGF39203.1"/>
    <property type="molecule type" value="Genomic_DNA"/>
</dbReference>
<dbReference type="Pfam" id="PF05721">
    <property type="entry name" value="PhyH"/>
    <property type="match status" value="1"/>
</dbReference>
<reference evidence="2" key="1">
    <citation type="journal article" date="2019" name="Int. J. Syst. Evol. Microbiol.">
        <title>The Global Catalogue of Microorganisms (GCM) 10K type strain sequencing project: providing services to taxonomists for standard genome sequencing and annotation.</title>
        <authorList>
            <consortium name="The Broad Institute Genomics Platform"/>
            <consortium name="The Broad Institute Genome Sequencing Center for Infectious Disease"/>
            <person name="Wu L."/>
            <person name="Ma J."/>
        </authorList>
    </citation>
    <scope>NUCLEOTIDE SEQUENCE [LARGE SCALE GENOMIC DNA]</scope>
    <source>
        <strain evidence="2">CGMCC 1.15407</strain>
    </source>
</reference>
<organism evidence="1 2">
    <name type="scientific">Echinicola rosea</name>
    <dbReference type="NCBI Taxonomy" id="1807691"/>
    <lineage>
        <taxon>Bacteria</taxon>
        <taxon>Pseudomonadati</taxon>
        <taxon>Bacteroidota</taxon>
        <taxon>Cytophagia</taxon>
        <taxon>Cytophagales</taxon>
        <taxon>Cyclobacteriaceae</taxon>
        <taxon>Echinicola</taxon>
    </lineage>
</organism>
<comment type="caution">
    <text evidence="1">The sequence shown here is derived from an EMBL/GenBank/DDBJ whole genome shotgun (WGS) entry which is preliminary data.</text>
</comment>
<name>A0ABQ1V5A7_9BACT</name>
<dbReference type="Proteomes" id="UP000647339">
    <property type="component" value="Unassembled WGS sequence"/>
</dbReference>
<keyword evidence="2" id="KW-1185">Reference proteome</keyword>
<proteinExistence type="predicted"/>
<evidence type="ECO:0008006" key="3">
    <source>
        <dbReference type="Google" id="ProtNLM"/>
    </source>
</evidence>
<dbReference type="SUPFAM" id="SSF51197">
    <property type="entry name" value="Clavaminate synthase-like"/>
    <property type="match status" value="1"/>
</dbReference>
<dbReference type="InterPro" id="IPR008775">
    <property type="entry name" value="Phytyl_CoA_dOase-like"/>
</dbReference>
<evidence type="ECO:0000313" key="2">
    <source>
        <dbReference type="Proteomes" id="UP000647339"/>
    </source>
</evidence>
<dbReference type="RefSeq" id="WP_137403546.1">
    <property type="nucleotide sequence ID" value="NZ_BMIU01000015.1"/>
</dbReference>
<sequence length="402" mass="45794">MAANKYALIRYITIDKCLKDRQRKWTLKDLIAACSEAICHFDGVDKGVSKRTIQMDLQHMRSEESGYNAPIVVSEKKFYSYEDPAFSITHIPLTAHDQAKLTELVETLKQYQDFTFFKRLSGLVEELENGIAAINNPEPSSTVLDRDKMQAAVTDEQPSSPLNRQRLTALDWKLHERGSYVFPQIYAQKEIKMITGLIVEHQKKTSSNRPSSLTKSLFQEIPELSRLIFNEHLTTILNAVDIDLFVTKVALIDSQSNLNVRWHQDTTIDVKHKAQLPGFADWRESAGYFKVCPPSQILKNGLIVRIHLEEAFEEKGAMEVFPGTHQEKKTNDQIQLMASKRLPTIVEVDAGGVHLMHPLLVHRSPKQSPKDKTKVIQLILHSLNLPNGLTWAEKHEIGIELR</sequence>
<gene>
    <name evidence="1" type="ORF">GCM10011339_29690</name>
</gene>